<dbReference type="RefSeq" id="WP_041517444.1">
    <property type="nucleotide sequence ID" value="NZ_JPRK01000008.1"/>
</dbReference>
<dbReference type="Proteomes" id="UP000032061">
    <property type="component" value="Unassembled WGS sequence"/>
</dbReference>
<reference evidence="2 4" key="2">
    <citation type="submission" date="2016-11" db="EMBL/GenBank/DDBJ databases">
        <title>Whole genomes of Flavobacteriaceae.</title>
        <authorList>
            <person name="Stine C."/>
            <person name="Li C."/>
            <person name="Tadesse D."/>
        </authorList>
    </citation>
    <scope>NUCLEOTIDE SEQUENCE [LARGE SCALE GENOMIC DNA]</scope>
    <source>
        <strain evidence="2 4">ATCC 51468</strain>
    </source>
</reference>
<sequence>MKQNLFFVFLLFIGSNLYAQKSGIEFFFVKNYINSNSDCKYCFDLQTAQLESAPILNEEDIKNFNWKNQQIILTEKGKHKFTDLKIPLPGLPIVLTLNGRKIYSLWFWNVFSSFGCDRVYAYPTIDFKIQFGLPKNYSFGTDPRFNKKLRKYVVSKYKQ</sequence>
<keyword evidence="4" id="KW-1185">Reference proteome</keyword>
<evidence type="ECO:0000313" key="4">
    <source>
        <dbReference type="Proteomes" id="UP000198302"/>
    </source>
</evidence>
<dbReference type="Proteomes" id="UP000198302">
    <property type="component" value="Unassembled WGS sequence"/>
</dbReference>
<dbReference type="EMBL" id="MUGX01000010">
    <property type="protein sequence ID" value="OXA88504.1"/>
    <property type="molecule type" value="Genomic_DNA"/>
</dbReference>
<organism evidence="1 3">
    <name type="scientific">Flavobacterium hibernum</name>
    <dbReference type="NCBI Taxonomy" id="37752"/>
    <lineage>
        <taxon>Bacteria</taxon>
        <taxon>Pseudomonadati</taxon>
        <taxon>Bacteroidota</taxon>
        <taxon>Flavobacteriia</taxon>
        <taxon>Flavobacteriales</taxon>
        <taxon>Flavobacteriaceae</taxon>
        <taxon>Flavobacterium</taxon>
    </lineage>
</organism>
<name>A0A0D0EES5_9FLAO</name>
<gene>
    <name evidence="2" type="ORF">B0A73_07425</name>
    <name evidence="1" type="ORF">IW18_10015</name>
</gene>
<accession>A0A0D0EES5</accession>
<evidence type="ECO:0000313" key="3">
    <source>
        <dbReference type="Proteomes" id="UP000032061"/>
    </source>
</evidence>
<comment type="caution">
    <text evidence="1">The sequence shown here is derived from an EMBL/GenBank/DDBJ whole genome shotgun (WGS) entry which is preliminary data.</text>
</comment>
<dbReference type="OrthoDB" id="1354233at2"/>
<proteinExistence type="predicted"/>
<evidence type="ECO:0000313" key="2">
    <source>
        <dbReference type="EMBL" id="OXA88504.1"/>
    </source>
</evidence>
<reference evidence="1 3" key="1">
    <citation type="submission" date="2015-01" db="EMBL/GenBank/DDBJ databases">
        <title>Genome of Flavobacterium hibernum DSM 12611.</title>
        <authorList>
            <person name="Stropko S.J."/>
            <person name="Pipes S.E."/>
            <person name="Newman J.D."/>
        </authorList>
    </citation>
    <scope>NUCLEOTIDE SEQUENCE [LARGE SCALE GENOMIC DNA]</scope>
    <source>
        <strain evidence="1 3">DSM 12611</strain>
    </source>
</reference>
<dbReference type="AlphaFoldDB" id="A0A0D0EES5"/>
<dbReference type="EMBL" id="JPRK01000008">
    <property type="protein sequence ID" value="KIO52864.1"/>
    <property type="molecule type" value="Genomic_DNA"/>
</dbReference>
<evidence type="ECO:0000313" key="1">
    <source>
        <dbReference type="EMBL" id="KIO52864.1"/>
    </source>
</evidence>
<protein>
    <submittedName>
        <fullName evidence="1">Uncharacterized protein</fullName>
    </submittedName>
</protein>